<feature type="domain" description="HTH marR-type" evidence="1">
    <location>
        <begin position="3"/>
        <end position="138"/>
    </location>
</feature>
<dbReference type="PROSITE" id="PS50995">
    <property type="entry name" value="HTH_MARR_2"/>
    <property type="match status" value="1"/>
</dbReference>
<dbReference type="SUPFAM" id="SSF46785">
    <property type="entry name" value="Winged helix' DNA-binding domain"/>
    <property type="match status" value="1"/>
</dbReference>
<dbReference type="PANTHER" id="PTHR33164">
    <property type="entry name" value="TRANSCRIPTIONAL REGULATOR, MARR FAMILY"/>
    <property type="match status" value="1"/>
</dbReference>
<gene>
    <name evidence="2" type="ORF">EXM69_15200</name>
    <name evidence="3" type="ORF">JQS73_00495</name>
</gene>
<evidence type="ECO:0000259" key="1">
    <source>
        <dbReference type="PROSITE" id="PS50995"/>
    </source>
</evidence>
<dbReference type="SMART" id="SM00347">
    <property type="entry name" value="HTH_MARR"/>
    <property type="match status" value="1"/>
</dbReference>
<sequence length="144" mass="17212">MDNMELSKELIKFMITMKKQIKECLNLNFTLKLTEQQFVTLFILKKNKKITLKKLSTYICVSTSSLCIMLTRMMEEELVYREVDERDRRNTFYSLTEKGVNLIDKEIERKVDNIEEKIMNLSLSQKEKLYEAIKNIEEIIDILE</sequence>
<dbReference type="Pfam" id="PF01047">
    <property type="entry name" value="MarR"/>
    <property type="match status" value="1"/>
</dbReference>
<dbReference type="AlphaFoldDB" id="A0A0A2HBX4"/>
<dbReference type="GO" id="GO:0003700">
    <property type="term" value="F:DNA-binding transcription factor activity"/>
    <property type="evidence" value="ECO:0007669"/>
    <property type="project" value="InterPro"/>
</dbReference>
<dbReference type="Proteomes" id="UP000473887">
    <property type="component" value="Unassembled WGS sequence"/>
</dbReference>
<dbReference type="EMBL" id="CP069280">
    <property type="protein sequence ID" value="QRI53645.1"/>
    <property type="molecule type" value="Genomic_DNA"/>
</dbReference>
<evidence type="ECO:0000313" key="2">
    <source>
        <dbReference type="EMBL" id="NEZ93250.1"/>
    </source>
</evidence>
<dbReference type="InterPro" id="IPR000835">
    <property type="entry name" value="HTH_MarR-typ"/>
</dbReference>
<organism evidence="2 4">
    <name type="scientific">Clostridium botulinum</name>
    <dbReference type="NCBI Taxonomy" id="1491"/>
    <lineage>
        <taxon>Bacteria</taxon>
        <taxon>Bacillati</taxon>
        <taxon>Bacillota</taxon>
        <taxon>Clostridia</taxon>
        <taxon>Eubacteriales</taxon>
        <taxon>Clostridiaceae</taxon>
        <taxon>Clostridium</taxon>
    </lineage>
</organism>
<proteinExistence type="predicted"/>
<reference evidence="3" key="3">
    <citation type="submission" date="2021-02" db="EMBL/GenBank/DDBJ databases">
        <authorList>
            <person name="Dover N."/>
            <person name="Barash J.R."/>
            <person name="Bell J.M."/>
            <person name="Sylvester M.D."/>
            <person name="Arnon S."/>
        </authorList>
    </citation>
    <scope>NUCLEOTIDE SEQUENCE</scope>
    <source>
        <strain evidence="3">IBCA10-7060</strain>
    </source>
</reference>
<dbReference type="Gene3D" id="1.10.10.10">
    <property type="entry name" value="Winged helix-like DNA-binding domain superfamily/Winged helix DNA-binding domain"/>
    <property type="match status" value="1"/>
</dbReference>
<dbReference type="Proteomes" id="UP000663464">
    <property type="component" value="Chromosome"/>
</dbReference>
<evidence type="ECO:0000313" key="3">
    <source>
        <dbReference type="EMBL" id="QRI53645.1"/>
    </source>
</evidence>
<dbReference type="EMBL" id="SGKC01000034">
    <property type="protein sequence ID" value="NEZ93250.1"/>
    <property type="molecule type" value="Genomic_DNA"/>
</dbReference>
<reference evidence="3 5" key="1">
    <citation type="journal article" date="2014" name="J. Infect. Dis.">
        <title>Molecular characterization of a novel botulinum neurotoxin type H gene.</title>
        <authorList>
            <person name="Dover N."/>
            <person name="Barash J.R."/>
            <person name="Hill K.K."/>
            <person name="Xie G."/>
            <person name="Arnon S.S."/>
        </authorList>
    </citation>
    <scope>NUCLEOTIDE SEQUENCE [LARGE SCALE GENOMIC DNA]</scope>
    <source>
        <strain evidence="3 5">IBCA10-7060</strain>
    </source>
</reference>
<protein>
    <submittedName>
        <fullName evidence="2">MarR family transcriptional regulator</fullName>
    </submittedName>
</protein>
<evidence type="ECO:0000313" key="5">
    <source>
        <dbReference type="Proteomes" id="UP000663464"/>
    </source>
</evidence>
<dbReference type="RefSeq" id="WP_003360621.1">
    <property type="nucleotide sequence ID" value="NZ_CP013707.1"/>
</dbReference>
<dbReference type="InterPro" id="IPR036388">
    <property type="entry name" value="WH-like_DNA-bd_sf"/>
</dbReference>
<accession>A0A0A2HBX4</accession>
<dbReference type="GO" id="GO:0006950">
    <property type="term" value="P:response to stress"/>
    <property type="evidence" value="ECO:0007669"/>
    <property type="project" value="TreeGrafter"/>
</dbReference>
<reference evidence="2 4" key="2">
    <citation type="submission" date="2019-02" db="EMBL/GenBank/DDBJ databases">
        <title>Genome sequencing of Clostridium botulinum clinical isolates.</title>
        <authorList>
            <person name="Brunt J."/>
            <person name="Van Vliet A.H.M."/>
            <person name="Stringer S.C."/>
            <person name="Grant K.A."/>
            <person name="Carter A.C."/>
            <person name="Peck M.W."/>
        </authorList>
    </citation>
    <scope>NUCLEOTIDE SEQUENCE [LARGE SCALE GENOMIC DNA]</scope>
    <source>
        <strain evidence="2 4">H142660711</strain>
    </source>
</reference>
<evidence type="ECO:0000313" key="4">
    <source>
        <dbReference type="Proteomes" id="UP000473887"/>
    </source>
</evidence>
<dbReference type="InterPro" id="IPR036390">
    <property type="entry name" value="WH_DNA-bd_sf"/>
</dbReference>
<dbReference type="PANTHER" id="PTHR33164:SF99">
    <property type="entry name" value="MARR FAMILY REGULATORY PROTEIN"/>
    <property type="match status" value="1"/>
</dbReference>
<name>A0A0A2HBX4_CLOBO</name>
<dbReference type="InterPro" id="IPR039422">
    <property type="entry name" value="MarR/SlyA-like"/>
</dbReference>